<dbReference type="PANTHER" id="PTHR12622">
    <property type="entry name" value="DELTEX-RELATED"/>
    <property type="match status" value="1"/>
</dbReference>
<name>A0A9Q1G7I4_SYNKA</name>
<comment type="catalytic activity">
    <reaction evidence="1 5">
        <text>S-ubiquitinyl-[E2 ubiquitin-conjugating enzyme]-L-cysteine + [acceptor protein]-L-lysine = [E2 ubiquitin-conjugating enzyme]-L-cysteine + N(6)-ubiquitinyl-[acceptor protein]-L-lysine.</text>
        <dbReference type="EC" id="2.3.2.27"/>
    </reaction>
</comment>
<evidence type="ECO:0000313" key="7">
    <source>
        <dbReference type="EMBL" id="KAJ8376943.1"/>
    </source>
</evidence>
<dbReference type="EMBL" id="JAINUF010000002">
    <property type="protein sequence ID" value="KAJ8376943.1"/>
    <property type="molecule type" value="Genomic_DNA"/>
</dbReference>
<keyword evidence="4 5" id="KW-0479">Metal-binding</keyword>
<proteinExistence type="inferred from homology"/>
<dbReference type="Gene3D" id="3.30.390.130">
    <property type="match status" value="1"/>
</dbReference>
<accession>A0A9Q1G7I4</accession>
<dbReference type="GO" id="GO:0007219">
    <property type="term" value="P:Notch signaling pathway"/>
    <property type="evidence" value="ECO:0007669"/>
    <property type="project" value="InterPro"/>
</dbReference>
<keyword evidence="8" id="KW-1185">Reference proteome</keyword>
<comment type="pathway">
    <text evidence="2 5">Protein modification; protein ubiquitination.</text>
</comment>
<dbReference type="AlphaFoldDB" id="A0A9Q1G7I4"/>
<sequence>MGSAHDKEMPAVPDKVLMVGNQPEGYMTWIYHPKSLPGYPHSERIEIFFEFEDGIQMEKHPHPGKQYLGYNTKAYLPNNTDGKNALKMMKTAFDQRLMFTVTTNGSGEDAVTLCDVPLKTRDDTTGSSRSSCYQHGFLQEVKAVLRAKGIE</sequence>
<comment type="subcellular location">
    <subcellularLocation>
        <location evidence="5">Cytoplasm</location>
    </subcellularLocation>
</comment>
<keyword evidence="3 5" id="KW-0808">Transferase</keyword>
<reference evidence="7" key="1">
    <citation type="journal article" date="2023" name="Science">
        <title>Genome structures resolve the early diversification of teleost fishes.</title>
        <authorList>
            <person name="Parey E."/>
            <person name="Louis A."/>
            <person name="Montfort J."/>
            <person name="Bouchez O."/>
            <person name="Roques C."/>
            <person name="Iampietro C."/>
            <person name="Lluch J."/>
            <person name="Castinel A."/>
            <person name="Donnadieu C."/>
            <person name="Desvignes T."/>
            <person name="Floi Bucao C."/>
            <person name="Jouanno E."/>
            <person name="Wen M."/>
            <person name="Mejri S."/>
            <person name="Dirks R."/>
            <person name="Jansen H."/>
            <person name="Henkel C."/>
            <person name="Chen W.J."/>
            <person name="Zahm M."/>
            <person name="Cabau C."/>
            <person name="Klopp C."/>
            <person name="Thompson A.W."/>
            <person name="Robinson-Rechavi M."/>
            <person name="Braasch I."/>
            <person name="Lecointre G."/>
            <person name="Bobe J."/>
            <person name="Postlethwait J.H."/>
            <person name="Berthelot C."/>
            <person name="Roest Crollius H."/>
            <person name="Guiguen Y."/>
        </authorList>
    </citation>
    <scope>NUCLEOTIDE SEQUENCE</scope>
    <source>
        <strain evidence="7">WJC10195</strain>
    </source>
</reference>
<dbReference type="OrthoDB" id="527344at2759"/>
<dbReference type="InterPro" id="IPR039399">
    <property type="entry name" value="Deltex_C_sf"/>
</dbReference>
<dbReference type="GO" id="GO:0016567">
    <property type="term" value="P:protein ubiquitination"/>
    <property type="evidence" value="ECO:0007669"/>
    <property type="project" value="UniProtKB-UniRule"/>
</dbReference>
<dbReference type="InterPro" id="IPR039396">
    <property type="entry name" value="Deltex_C"/>
</dbReference>
<dbReference type="EC" id="2.3.2.27" evidence="5"/>
<dbReference type="Pfam" id="PF18102">
    <property type="entry name" value="DTC"/>
    <property type="match status" value="1"/>
</dbReference>
<comment type="similarity">
    <text evidence="5">Belongs to the Deltex family.</text>
</comment>
<evidence type="ECO:0000256" key="5">
    <source>
        <dbReference type="RuleBase" id="RU367105"/>
    </source>
</evidence>
<dbReference type="GO" id="GO:0061630">
    <property type="term" value="F:ubiquitin protein ligase activity"/>
    <property type="evidence" value="ECO:0007669"/>
    <property type="project" value="UniProtKB-UniRule"/>
</dbReference>
<keyword evidence="5" id="KW-0863">Zinc-finger</keyword>
<feature type="domain" description="Deltex C-terminal" evidence="6">
    <location>
        <begin position="20"/>
        <end position="150"/>
    </location>
</feature>
<comment type="caution">
    <text evidence="7">The sequence shown here is derived from an EMBL/GenBank/DDBJ whole genome shotgun (WGS) entry which is preliminary data.</text>
</comment>
<dbReference type="GO" id="GO:0008270">
    <property type="term" value="F:zinc ion binding"/>
    <property type="evidence" value="ECO:0007669"/>
    <property type="project" value="UniProtKB-KW"/>
</dbReference>
<evidence type="ECO:0000256" key="1">
    <source>
        <dbReference type="ARBA" id="ARBA00000900"/>
    </source>
</evidence>
<dbReference type="InterPro" id="IPR039398">
    <property type="entry name" value="Deltex_fam"/>
</dbReference>
<evidence type="ECO:0000259" key="6">
    <source>
        <dbReference type="Pfam" id="PF18102"/>
    </source>
</evidence>
<dbReference type="GO" id="GO:0005737">
    <property type="term" value="C:cytoplasm"/>
    <property type="evidence" value="ECO:0007669"/>
    <property type="project" value="UniProtKB-SubCell"/>
</dbReference>
<keyword evidence="5" id="KW-0862">Zinc</keyword>
<evidence type="ECO:0000256" key="2">
    <source>
        <dbReference type="ARBA" id="ARBA00004906"/>
    </source>
</evidence>
<keyword evidence="5" id="KW-0963">Cytoplasm</keyword>
<evidence type="ECO:0000313" key="8">
    <source>
        <dbReference type="Proteomes" id="UP001152622"/>
    </source>
</evidence>
<dbReference type="Proteomes" id="UP001152622">
    <property type="component" value="Chromosome 2"/>
</dbReference>
<protein>
    <recommendedName>
        <fullName evidence="5">E3 ubiquitin-protein ligase</fullName>
        <ecNumber evidence="5">2.3.2.27</ecNumber>
    </recommendedName>
</protein>
<evidence type="ECO:0000256" key="4">
    <source>
        <dbReference type="ARBA" id="ARBA00022723"/>
    </source>
</evidence>
<evidence type="ECO:0000256" key="3">
    <source>
        <dbReference type="ARBA" id="ARBA00022679"/>
    </source>
</evidence>
<organism evidence="7 8">
    <name type="scientific">Synaphobranchus kaupii</name>
    <name type="common">Kaup's arrowtooth eel</name>
    <dbReference type="NCBI Taxonomy" id="118154"/>
    <lineage>
        <taxon>Eukaryota</taxon>
        <taxon>Metazoa</taxon>
        <taxon>Chordata</taxon>
        <taxon>Craniata</taxon>
        <taxon>Vertebrata</taxon>
        <taxon>Euteleostomi</taxon>
        <taxon>Actinopterygii</taxon>
        <taxon>Neopterygii</taxon>
        <taxon>Teleostei</taxon>
        <taxon>Anguilliformes</taxon>
        <taxon>Synaphobranchidae</taxon>
        <taxon>Synaphobranchus</taxon>
    </lineage>
</organism>
<gene>
    <name evidence="7" type="ORF">SKAU_G00075230</name>
</gene>